<name>A0A7J8F4E3_ROUAE</name>
<comment type="caution">
    <text evidence="1">The sequence shown here is derived from an EMBL/GenBank/DDBJ whole genome shotgun (WGS) entry which is preliminary data.</text>
</comment>
<accession>A0A7J8F4E3</accession>
<proteinExistence type="predicted"/>
<gene>
    <name evidence="1" type="ORF">HJG63_018669</name>
</gene>
<evidence type="ECO:0000313" key="2">
    <source>
        <dbReference type="Proteomes" id="UP000593571"/>
    </source>
</evidence>
<protein>
    <submittedName>
        <fullName evidence="1">Syntaxin 4</fullName>
    </submittedName>
</protein>
<dbReference type="EMBL" id="JACASE010000008">
    <property type="protein sequence ID" value="KAF6442480.1"/>
    <property type="molecule type" value="Genomic_DNA"/>
</dbReference>
<reference evidence="1 2" key="1">
    <citation type="journal article" date="2020" name="Nature">
        <title>Six reference-quality genomes reveal evolution of bat adaptations.</title>
        <authorList>
            <person name="Jebb D."/>
            <person name="Huang Z."/>
            <person name="Pippel M."/>
            <person name="Hughes G.M."/>
            <person name="Lavrichenko K."/>
            <person name="Devanna P."/>
            <person name="Winkler S."/>
            <person name="Jermiin L.S."/>
            <person name="Skirmuntt E.C."/>
            <person name="Katzourakis A."/>
            <person name="Burkitt-Gray L."/>
            <person name="Ray D.A."/>
            <person name="Sullivan K.A.M."/>
            <person name="Roscito J.G."/>
            <person name="Kirilenko B.M."/>
            <person name="Davalos L.M."/>
            <person name="Corthals A.P."/>
            <person name="Power M.L."/>
            <person name="Jones G."/>
            <person name="Ransome R.D."/>
            <person name="Dechmann D.K.N."/>
            <person name="Locatelli A.G."/>
            <person name="Puechmaille S.J."/>
            <person name="Fedrigo O."/>
            <person name="Jarvis E.D."/>
            <person name="Hiller M."/>
            <person name="Vernes S.C."/>
            <person name="Myers E.W."/>
            <person name="Teeling E.C."/>
        </authorList>
    </citation>
    <scope>NUCLEOTIDE SEQUENCE [LARGE SCALE GENOMIC DNA]</scope>
    <source>
        <strain evidence="1">MRouAeg1</strain>
        <tissue evidence="1">Muscle</tissue>
    </source>
</reference>
<dbReference type="AlphaFoldDB" id="A0A7J8F4E3"/>
<sequence>MRDAGRLRLRTNDAFPRLLATRFPLEDEAVPVNGTGSSILAVVLPFGAPQLPTTAFPSRWGKRCNLGILTCGTLGVPVFGSFALTADGVRDRTSGGSRGVLGSAG</sequence>
<evidence type="ECO:0000313" key="1">
    <source>
        <dbReference type="EMBL" id="KAF6442480.1"/>
    </source>
</evidence>
<keyword evidence="2" id="KW-1185">Reference proteome</keyword>
<dbReference type="Proteomes" id="UP000593571">
    <property type="component" value="Unassembled WGS sequence"/>
</dbReference>
<organism evidence="1 2">
    <name type="scientific">Rousettus aegyptiacus</name>
    <name type="common">Egyptian fruit bat</name>
    <name type="synonym">Pteropus aegyptiacus</name>
    <dbReference type="NCBI Taxonomy" id="9407"/>
    <lineage>
        <taxon>Eukaryota</taxon>
        <taxon>Metazoa</taxon>
        <taxon>Chordata</taxon>
        <taxon>Craniata</taxon>
        <taxon>Vertebrata</taxon>
        <taxon>Euteleostomi</taxon>
        <taxon>Mammalia</taxon>
        <taxon>Eutheria</taxon>
        <taxon>Laurasiatheria</taxon>
        <taxon>Chiroptera</taxon>
        <taxon>Yinpterochiroptera</taxon>
        <taxon>Pteropodoidea</taxon>
        <taxon>Pteropodidae</taxon>
        <taxon>Rousettinae</taxon>
        <taxon>Rousettus</taxon>
    </lineage>
</organism>